<dbReference type="Proteomes" id="UP000264589">
    <property type="component" value="Unassembled WGS sequence"/>
</dbReference>
<dbReference type="EMBL" id="QUQO01000001">
    <property type="protein sequence ID" value="RFB05358.1"/>
    <property type="molecule type" value="Genomic_DNA"/>
</dbReference>
<dbReference type="Gene3D" id="2.50.20.10">
    <property type="entry name" value="Lipoprotein localisation LolA/LolB/LppX"/>
    <property type="match status" value="1"/>
</dbReference>
<dbReference type="PANTHER" id="PTHR35869">
    <property type="entry name" value="OUTER-MEMBRANE LIPOPROTEIN CARRIER PROTEIN"/>
    <property type="match status" value="1"/>
</dbReference>
<dbReference type="RefSeq" id="WP_116391990.1">
    <property type="nucleotide sequence ID" value="NZ_QUQO01000001.1"/>
</dbReference>
<dbReference type="InterPro" id="IPR004564">
    <property type="entry name" value="OM_lipoprot_carrier_LolA-like"/>
</dbReference>
<accession>A0A371RIT5</accession>
<keyword evidence="1" id="KW-0732">Signal</keyword>
<evidence type="ECO:0000256" key="1">
    <source>
        <dbReference type="ARBA" id="ARBA00022729"/>
    </source>
</evidence>
<name>A0A371RIT5_9PROT</name>
<gene>
    <name evidence="2" type="ORF">DX908_08865</name>
</gene>
<dbReference type="SUPFAM" id="SSF89392">
    <property type="entry name" value="Prokaryotic lipoproteins and lipoprotein localization factors"/>
    <property type="match status" value="1"/>
</dbReference>
<evidence type="ECO:0000313" key="2">
    <source>
        <dbReference type="EMBL" id="RFB05358.1"/>
    </source>
</evidence>
<comment type="caution">
    <text evidence="2">The sequence shown here is derived from an EMBL/GenBank/DDBJ whole genome shotgun (WGS) entry which is preliminary data.</text>
</comment>
<evidence type="ECO:0000313" key="3">
    <source>
        <dbReference type="Proteomes" id="UP000264589"/>
    </source>
</evidence>
<dbReference type="InParanoid" id="A0A371RIT5"/>
<dbReference type="CDD" id="cd16325">
    <property type="entry name" value="LolA"/>
    <property type="match status" value="1"/>
</dbReference>
<organism evidence="2 3">
    <name type="scientific">Parvularcula marina</name>
    <dbReference type="NCBI Taxonomy" id="2292771"/>
    <lineage>
        <taxon>Bacteria</taxon>
        <taxon>Pseudomonadati</taxon>
        <taxon>Pseudomonadota</taxon>
        <taxon>Alphaproteobacteria</taxon>
        <taxon>Parvularculales</taxon>
        <taxon>Parvularculaceae</taxon>
        <taxon>Parvularcula</taxon>
    </lineage>
</organism>
<protein>
    <submittedName>
        <fullName evidence="2">Outer membrane lipoprotein carrier protein LolA</fullName>
    </submittedName>
</protein>
<dbReference type="AlphaFoldDB" id="A0A371RIT5"/>
<sequence length="263" mass="28120">MFMTPFSAVAAMLMSSVSSTPLMVNSGTTAVTIEAAAVTEIAQDTSTEMTVETTEPAPIAEATVALETEAAPVTIAANAVAFSDLSDDEVFDRAAEALEGMKTLKARFLQVSPSGSVYEGDVSIRRPGQLRFDYDDPSPQLIVATNGLVYVHDADLETTDSYPVSETPLKFLLSKSLDREAAELVDVMRSEDRVSLIIAATDSEMEGELALAFTAPDMELIGWGVREPNNAVTTVELSEVEIGAKLNNRLFRAPDAGGTFLRD</sequence>
<reference evidence="2 3" key="1">
    <citation type="submission" date="2018-08" db="EMBL/GenBank/DDBJ databases">
        <title>Parvularcula sp. SM1705, isolated from surface water of the South Sea China.</title>
        <authorList>
            <person name="Sun L."/>
        </authorList>
    </citation>
    <scope>NUCLEOTIDE SEQUENCE [LARGE SCALE GENOMIC DNA]</scope>
    <source>
        <strain evidence="2 3">SM1705</strain>
    </source>
</reference>
<keyword evidence="3" id="KW-1185">Reference proteome</keyword>
<dbReference type="Pfam" id="PF03548">
    <property type="entry name" value="LolA"/>
    <property type="match status" value="1"/>
</dbReference>
<keyword evidence="2" id="KW-0449">Lipoprotein</keyword>
<proteinExistence type="predicted"/>
<dbReference type="PANTHER" id="PTHR35869:SF1">
    <property type="entry name" value="OUTER-MEMBRANE LIPOPROTEIN CARRIER PROTEIN"/>
    <property type="match status" value="1"/>
</dbReference>
<dbReference type="InterPro" id="IPR029046">
    <property type="entry name" value="LolA/LolB/LppX"/>
</dbReference>
<dbReference type="OrthoDB" id="9800501at2"/>